<gene>
    <name evidence="1" type="ORF">ACFQ4M_15650</name>
</gene>
<evidence type="ECO:0000313" key="2">
    <source>
        <dbReference type="Proteomes" id="UP001597158"/>
    </source>
</evidence>
<reference evidence="2" key="1">
    <citation type="journal article" date="2019" name="Int. J. Syst. Evol. Microbiol.">
        <title>The Global Catalogue of Microorganisms (GCM) 10K type strain sequencing project: providing services to taxonomists for standard genome sequencing and annotation.</title>
        <authorList>
            <consortium name="The Broad Institute Genomics Platform"/>
            <consortium name="The Broad Institute Genome Sequencing Center for Infectious Disease"/>
            <person name="Wu L."/>
            <person name="Ma J."/>
        </authorList>
    </citation>
    <scope>NUCLEOTIDE SEQUENCE [LARGE SCALE GENOMIC DNA]</scope>
    <source>
        <strain evidence="2">CCUG 48884</strain>
    </source>
</reference>
<sequence length="81" mass="8325">MNSKPALSTNRCPRCAATFTCGMQAGEAACWCAAFPSAFAVPSVGSVDPALGCYCPRCLAELIDQKRALQGGAAATPAQDR</sequence>
<dbReference type="RefSeq" id="WP_002943000.1">
    <property type="nucleotide sequence ID" value="NZ_JBHTMC010000027.1"/>
</dbReference>
<dbReference type="Proteomes" id="UP001597158">
    <property type="component" value="Unassembled WGS sequence"/>
</dbReference>
<dbReference type="InterPro" id="IPR032720">
    <property type="entry name" value="Cys_rich_CWC"/>
</dbReference>
<accession>A0ABW3WIC1</accession>
<protein>
    <submittedName>
        <fullName evidence="1">Cysteine-rich CWC family protein</fullName>
    </submittedName>
</protein>
<proteinExistence type="predicted"/>
<dbReference type="Pfam" id="PF14375">
    <property type="entry name" value="Cys_rich_CWC"/>
    <property type="match status" value="1"/>
</dbReference>
<comment type="caution">
    <text evidence="1">The sequence shown here is derived from an EMBL/GenBank/DDBJ whole genome shotgun (WGS) entry which is preliminary data.</text>
</comment>
<dbReference type="EMBL" id="JBHTMC010000027">
    <property type="protein sequence ID" value="MFD1265010.1"/>
    <property type="molecule type" value="Genomic_DNA"/>
</dbReference>
<name>A0ABW3WIC1_9RHOO</name>
<organism evidence="1 2">
    <name type="scientific">Thauera mechernichensis</name>
    <dbReference type="NCBI Taxonomy" id="82788"/>
    <lineage>
        <taxon>Bacteria</taxon>
        <taxon>Pseudomonadati</taxon>
        <taxon>Pseudomonadota</taxon>
        <taxon>Betaproteobacteria</taxon>
        <taxon>Rhodocyclales</taxon>
        <taxon>Zoogloeaceae</taxon>
        <taxon>Thauera</taxon>
    </lineage>
</organism>
<evidence type="ECO:0000313" key="1">
    <source>
        <dbReference type="EMBL" id="MFD1265010.1"/>
    </source>
</evidence>
<keyword evidence="2" id="KW-1185">Reference proteome</keyword>